<dbReference type="AlphaFoldDB" id="A0A1G2K2W4"/>
<keyword evidence="1" id="KW-0472">Membrane</keyword>
<evidence type="ECO:0008006" key="4">
    <source>
        <dbReference type="Google" id="ProtNLM"/>
    </source>
</evidence>
<dbReference type="EMBL" id="MHQC01000051">
    <property type="protein sequence ID" value="OGZ93769.1"/>
    <property type="molecule type" value="Genomic_DNA"/>
</dbReference>
<reference evidence="2 3" key="1">
    <citation type="journal article" date="2016" name="Nat. Commun.">
        <title>Thousands of microbial genomes shed light on interconnected biogeochemical processes in an aquifer system.</title>
        <authorList>
            <person name="Anantharaman K."/>
            <person name="Brown C.T."/>
            <person name="Hug L.A."/>
            <person name="Sharon I."/>
            <person name="Castelle C.J."/>
            <person name="Probst A.J."/>
            <person name="Thomas B.C."/>
            <person name="Singh A."/>
            <person name="Wilkins M.J."/>
            <person name="Karaoz U."/>
            <person name="Brodie E.L."/>
            <person name="Williams K.H."/>
            <person name="Hubbard S.S."/>
            <person name="Banfield J.F."/>
        </authorList>
    </citation>
    <scope>NUCLEOTIDE SEQUENCE [LARGE SCALE GENOMIC DNA]</scope>
</reference>
<evidence type="ECO:0000256" key="1">
    <source>
        <dbReference type="SAM" id="Phobius"/>
    </source>
</evidence>
<keyword evidence="1" id="KW-1133">Transmembrane helix</keyword>
<proteinExistence type="predicted"/>
<comment type="caution">
    <text evidence="2">The sequence shown here is derived from an EMBL/GenBank/DDBJ whole genome shotgun (WGS) entry which is preliminary data.</text>
</comment>
<feature type="transmembrane region" description="Helical" evidence="1">
    <location>
        <begin position="20"/>
        <end position="39"/>
    </location>
</feature>
<dbReference type="Pfam" id="PF12666">
    <property type="entry name" value="PrgI"/>
    <property type="match status" value="1"/>
</dbReference>
<dbReference type="InterPro" id="IPR024414">
    <property type="entry name" value="Uncharacterised_PrgI"/>
</dbReference>
<dbReference type="Proteomes" id="UP000177152">
    <property type="component" value="Unassembled WGS sequence"/>
</dbReference>
<evidence type="ECO:0000313" key="3">
    <source>
        <dbReference type="Proteomes" id="UP000177152"/>
    </source>
</evidence>
<feature type="transmembrane region" description="Helical" evidence="1">
    <location>
        <begin position="45"/>
        <end position="64"/>
    </location>
</feature>
<sequence>MQQFQVPQFINIEDQIVGPLTLKQFLYLLGGSAFVIVTYSFLPFFLFLLVGLPVATLCSLLAFFKYNEQPFSKIIFSAINYYLKPRLYIWKNIPPPAHKQGEVVKKMDAASVPTLTESKLSDLAWSLDIKEKTKR</sequence>
<name>A0A1G2K2W4_9BACT</name>
<organism evidence="2 3">
    <name type="scientific">Candidatus Sungbacteria bacterium RIFCSPHIGHO2_01_FULL_47_32</name>
    <dbReference type="NCBI Taxonomy" id="1802264"/>
    <lineage>
        <taxon>Bacteria</taxon>
        <taxon>Candidatus Sungiibacteriota</taxon>
    </lineage>
</organism>
<gene>
    <name evidence="2" type="ORF">A2633_02785</name>
</gene>
<protein>
    <recommendedName>
        <fullName evidence="4">PrgI family protein</fullName>
    </recommendedName>
</protein>
<keyword evidence="1" id="KW-0812">Transmembrane</keyword>
<evidence type="ECO:0000313" key="2">
    <source>
        <dbReference type="EMBL" id="OGZ93769.1"/>
    </source>
</evidence>
<accession>A0A1G2K2W4</accession>